<dbReference type="GO" id="GO:0006272">
    <property type="term" value="P:leading strand elongation"/>
    <property type="evidence" value="ECO:0007669"/>
    <property type="project" value="TreeGrafter"/>
</dbReference>
<evidence type="ECO:0000256" key="1">
    <source>
        <dbReference type="ARBA" id="ARBA00005755"/>
    </source>
</evidence>
<keyword evidence="4" id="KW-0548">Nucleotidyltransferase</keyword>
<comment type="similarity">
    <text evidence="1">Belongs to the DNA polymerase type-B family.</text>
</comment>
<keyword evidence="3" id="KW-0808">Transferase</keyword>
<reference evidence="7 8" key="2">
    <citation type="submission" date="2016-08" db="EMBL/GenBank/DDBJ databases">
        <title>Pervasive Adenine N6-methylation of Active Genes in Fungi.</title>
        <authorList>
            <consortium name="DOE Joint Genome Institute"/>
            <person name="Mondo S.J."/>
            <person name="Dannebaum R.O."/>
            <person name="Kuo R.C."/>
            <person name="Labutti K."/>
            <person name="Haridas S."/>
            <person name="Kuo A."/>
            <person name="Salamov A."/>
            <person name="Ahrendt S.R."/>
            <person name="Lipzen A."/>
            <person name="Sullivan W."/>
            <person name="Andreopoulos W.B."/>
            <person name="Clum A."/>
            <person name="Lindquist E."/>
            <person name="Daum C."/>
            <person name="Ramamoorthy G.K."/>
            <person name="Gryganskyi A."/>
            <person name="Culley D."/>
            <person name="Magnuson J.K."/>
            <person name="James T.Y."/>
            <person name="O'Malley M.A."/>
            <person name="Stajich J.E."/>
            <person name="Spatafora J.W."/>
            <person name="Visel A."/>
            <person name="Grigoriev I.V."/>
        </authorList>
    </citation>
    <scope>NUCLEOTIDE SEQUENCE [LARGE SCALE GENOMIC DNA]</scope>
    <source>
        <strain evidence="8">finn</strain>
    </source>
</reference>
<accession>A0A1Y1UTT2</accession>
<dbReference type="Pfam" id="PF00136">
    <property type="entry name" value="DNA_pol_B"/>
    <property type="match status" value="1"/>
</dbReference>
<dbReference type="EC" id="2.7.7.7" evidence="2"/>
<name>A0A1Y1UTT2_9FUNG</name>
<dbReference type="Gene3D" id="3.90.1600.10">
    <property type="entry name" value="Palm domain of DNA polymerase"/>
    <property type="match status" value="1"/>
</dbReference>
<dbReference type="GO" id="GO:0003887">
    <property type="term" value="F:DNA-directed DNA polymerase activity"/>
    <property type="evidence" value="ECO:0007669"/>
    <property type="project" value="UniProtKB-KW"/>
</dbReference>
<dbReference type="PANTHER" id="PTHR45861:SF1">
    <property type="entry name" value="DNA POLYMERASE ALPHA CATALYTIC SUBUNIT"/>
    <property type="match status" value="1"/>
</dbReference>
<dbReference type="GO" id="GO:1902975">
    <property type="term" value="P:mitotic DNA replication initiation"/>
    <property type="evidence" value="ECO:0007669"/>
    <property type="project" value="TreeGrafter"/>
</dbReference>
<organism evidence="7 8">
    <name type="scientific">Piromyces finnis</name>
    <dbReference type="NCBI Taxonomy" id="1754191"/>
    <lineage>
        <taxon>Eukaryota</taxon>
        <taxon>Fungi</taxon>
        <taxon>Fungi incertae sedis</taxon>
        <taxon>Chytridiomycota</taxon>
        <taxon>Chytridiomycota incertae sedis</taxon>
        <taxon>Neocallimastigomycetes</taxon>
        <taxon>Neocallimastigales</taxon>
        <taxon>Neocallimastigaceae</taxon>
        <taxon>Piromyces</taxon>
    </lineage>
</organism>
<dbReference type="InterPro" id="IPR023211">
    <property type="entry name" value="DNA_pol_palm_dom_sf"/>
</dbReference>
<evidence type="ECO:0000259" key="6">
    <source>
        <dbReference type="Pfam" id="PF00136"/>
    </source>
</evidence>
<feature type="non-terminal residue" evidence="7">
    <location>
        <position position="97"/>
    </location>
</feature>
<dbReference type="InterPro" id="IPR006172">
    <property type="entry name" value="DNA-dir_DNA_pol_B"/>
</dbReference>
<evidence type="ECO:0000313" key="7">
    <source>
        <dbReference type="EMBL" id="ORX41439.1"/>
    </source>
</evidence>
<keyword evidence="8" id="KW-1185">Reference proteome</keyword>
<gene>
    <name evidence="7" type="ORF">BCR36DRAFT_311590</name>
</gene>
<dbReference type="STRING" id="1754191.A0A1Y1UTT2"/>
<dbReference type="OrthoDB" id="2148603at2759"/>
<evidence type="ECO:0000256" key="5">
    <source>
        <dbReference type="ARBA" id="ARBA00022932"/>
    </source>
</evidence>
<dbReference type="GO" id="GO:0005658">
    <property type="term" value="C:alpha DNA polymerase:primase complex"/>
    <property type="evidence" value="ECO:0007669"/>
    <property type="project" value="TreeGrafter"/>
</dbReference>
<dbReference type="PRINTS" id="PR00106">
    <property type="entry name" value="DNAPOLB"/>
</dbReference>
<feature type="domain" description="DNA-directed DNA polymerase family B multifunctional" evidence="6">
    <location>
        <begin position="2"/>
        <end position="96"/>
    </location>
</feature>
<dbReference type="AlphaFoldDB" id="A0A1Y1UTT2"/>
<evidence type="ECO:0000256" key="2">
    <source>
        <dbReference type="ARBA" id="ARBA00012417"/>
    </source>
</evidence>
<protein>
    <recommendedName>
        <fullName evidence="2">DNA-directed DNA polymerase</fullName>
        <ecNumber evidence="2">2.7.7.7</ecNumber>
    </recommendedName>
</protein>
<dbReference type="GO" id="GO:0006273">
    <property type="term" value="P:lagging strand elongation"/>
    <property type="evidence" value="ECO:0007669"/>
    <property type="project" value="TreeGrafter"/>
</dbReference>
<dbReference type="GO" id="GO:0003682">
    <property type="term" value="F:chromatin binding"/>
    <property type="evidence" value="ECO:0007669"/>
    <property type="project" value="TreeGrafter"/>
</dbReference>
<dbReference type="GO" id="GO:0000166">
    <property type="term" value="F:nucleotide binding"/>
    <property type="evidence" value="ECO:0007669"/>
    <property type="project" value="InterPro"/>
</dbReference>
<dbReference type="GO" id="GO:0003688">
    <property type="term" value="F:DNA replication origin binding"/>
    <property type="evidence" value="ECO:0007669"/>
    <property type="project" value="TreeGrafter"/>
</dbReference>
<comment type="caution">
    <text evidence="7">The sequence shown here is derived from an EMBL/GenBank/DDBJ whole genome shotgun (WGS) entry which is preliminary data.</text>
</comment>
<dbReference type="SUPFAM" id="SSF56672">
    <property type="entry name" value="DNA/RNA polymerases"/>
    <property type="match status" value="1"/>
</dbReference>
<evidence type="ECO:0000256" key="3">
    <source>
        <dbReference type="ARBA" id="ARBA00022679"/>
    </source>
</evidence>
<dbReference type="PANTHER" id="PTHR45861">
    <property type="entry name" value="DNA POLYMERASE ALPHA CATALYTIC SUBUNIT"/>
    <property type="match status" value="1"/>
</dbReference>
<dbReference type="InterPro" id="IPR043502">
    <property type="entry name" value="DNA/RNA_pol_sf"/>
</dbReference>
<evidence type="ECO:0000313" key="8">
    <source>
        <dbReference type="Proteomes" id="UP000193719"/>
    </source>
</evidence>
<evidence type="ECO:0000256" key="4">
    <source>
        <dbReference type="ARBA" id="ARBA00022695"/>
    </source>
</evidence>
<sequence length="97" mass="11158">MKLLLSERIRYKNMMKKASGSDYIIYDKRQYALKIQANSIYGCLGSSSLKYLRFLPGAECTTGMGRNYLNKTIDLICQNTKFKVIYGDTDSCLIEYN</sequence>
<dbReference type="Proteomes" id="UP000193719">
    <property type="component" value="Unassembled WGS sequence"/>
</dbReference>
<dbReference type="GO" id="GO:0003697">
    <property type="term" value="F:single-stranded DNA binding"/>
    <property type="evidence" value="ECO:0007669"/>
    <property type="project" value="TreeGrafter"/>
</dbReference>
<dbReference type="InterPro" id="IPR006134">
    <property type="entry name" value="DNA-dir_DNA_pol_B_multi_dom"/>
</dbReference>
<reference evidence="7 8" key="1">
    <citation type="submission" date="2016-08" db="EMBL/GenBank/DDBJ databases">
        <title>Genomes of anaerobic fungi encode conserved fungal cellulosomes for biomass hydrolysis.</title>
        <authorList>
            <consortium name="DOE Joint Genome Institute"/>
            <person name="Haitjema C.H."/>
            <person name="Gilmore S.P."/>
            <person name="Henske J.K."/>
            <person name="Solomon K.V."/>
            <person name="De Groot R."/>
            <person name="Kuo A."/>
            <person name="Mondo S.J."/>
            <person name="Salamov A.A."/>
            <person name="Labutti K."/>
            <person name="Zhao Z."/>
            <person name="Chiniquy J."/>
            <person name="Barry K."/>
            <person name="Brewer H.M."/>
            <person name="Purvine S.O."/>
            <person name="Wright A.T."/>
            <person name="Boxma B."/>
            <person name="Van Alen T."/>
            <person name="Hackstein J.H."/>
            <person name="Baker S.E."/>
            <person name="Grigoriev I.V."/>
            <person name="O'Malley M.A."/>
        </authorList>
    </citation>
    <scope>NUCLEOTIDE SEQUENCE [LARGE SCALE GENOMIC DNA]</scope>
    <source>
        <strain evidence="8">finn</strain>
    </source>
</reference>
<keyword evidence="5" id="KW-0239">DNA-directed DNA polymerase</keyword>
<proteinExistence type="inferred from homology"/>
<dbReference type="EMBL" id="MCFH01000089">
    <property type="protein sequence ID" value="ORX41439.1"/>
    <property type="molecule type" value="Genomic_DNA"/>
</dbReference>